<comment type="caution">
    <text evidence="2">The sequence shown here is derived from an EMBL/GenBank/DDBJ whole genome shotgun (WGS) entry which is preliminary data.</text>
</comment>
<dbReference type="AlphaFoldDB" id="A0A9Q3H3Z4"/>
<sequence length="120" mass="13405">MAGNELYASSPLVNKEKVTGHHHSYAPKPRTANAISSRETSLDDGDENMSLKQSERHDEPRRTISQRMSKALGQIVSSPILKCPLPRVCLINPEGESKGTRLAKLTMWQNVQARRRNKNG</sequence>
<evidence type="ECO:0000313" key="2">
    <source>
        <dbReference type="EMBL" id="MBW0488500.1"/>
    </source>
</evidence>
<keyword evidence="3" id="KW-1185">Reference proteome</keyword>
<evidence type="ECO:0000313" key="3">
    <source>
        <dbReference type="Proteomes" id="UP000765509"/>
    </source>
</evidence>
<organism evidence="2 3">
    <name type="scientific">Austropuccinia psidii MF-1</name>
    <dbReference type="NCBI Taxonomy" id="1389203"/>
    <lineage>
        <taxon>Eukaryota</taxon>
        <taxon>Fungi</taxon>
        <taxon>Dikarya</taxon>
        <taxon>Basidiomycota</taxon>
        <taxon>Pucciniomycotina</taxon>
        <taxon>Pucciniomycetes</taxon>
        <taxon>Pucciniales</taxon>
        <taxon>Sphaerophragmiaceae</taxon>
        <taxon>Austropuccinia</taxon>
    </lineage>
</organism>
<feature type="region of interest" description="Disordered" evidence="1">
    <location>
        <begin position="1"/>
        <end position="63"/>
    </location>
</feature>
<proteinExistence type="predicted"/>
<reference evidence="2" key="1">
    <citation type="submission" date="2021-03" db="EMBL/GenBank/DDBJ databases">
        <title>Draft genome sequence of rust myrtle Austropuccinia psidii MF-1, a brazilian biotype.</title>
        <authorList>
            <person name="Quecine M.C."/>
            <person name="Pachon D.M.R."/>
            <person name="Bonatelli M.L."/>
            <person name="Correr F.H."/>
            <person name="Franceschini L.M."/>
            <person name="Leite T.F."/>
            <person name="Margarido G.R.A."/>
            <person name="Almeida C.A."/>
            <person name="Ferrarezi J.A."/>
            <person name="Labate C.A."/>
        </authorList>
    </citation>
    <scope>NUCLEOTIDE SEQUENCE</scope>
    <source>
        <strain evidence="2">MF-1</strain>
    </source>
</reference>
<gene>
    <name evidence="2" type="ORF">O181_028215</name>
</gene>
<protein>
    <submittedName>
        <fullName evidence="2">Uncharacterized protein</fullName>
    </submittedName>
</protein>
<evidence type="ECO:0000256" key="1">
    <source>
        <dbReference type="SAM" id="MobiDB-lite"/>
    </source>
</evidence>
<accession>A0A9Q3H3Z4</accession>
<feature type="compositionally biased region" description="Basic and acidic residues" evidence="1">
    <location>
        <begin position="53"/>
        <end position="62"/>
    </location>
</feature>
<name>A0A9Q3H3Z4_9BASI</name>
<dbReference type="Proteomes" id="UP000765509">
    <property type="component" value="Unassembled WGS sequence"/>
</dbReference>
<dbReference type="EMBL" id="AVOT02009629">
    <property type="protein sequence ID" value="MBW0488500.1"/>
    <property type="molecule type" value="Genomic_DNA"/>
</dbReference>